<dbReference type="InterPro" id="IPR015807">
    <property type="entry name" value="His-tRNA-ligase"/>
</dbReference>
<evidence type="ECO:0000256" key="9">
    <source>
        <dbReference type="ARBA" id="ARBA00047639"/>
    </source>
</evidence>
<dbReference type="EMBL" id="BAABFO010000013">
    <property type="protein sequence ID" value="GAA4335529.1"/>
    <property type="molecule type" value="Genomic_DNA"/>
</dbReference>
<evidence type="ECO:0000259" key="11">
    <source>
        <dbReference type="PROSITE" id="PS50862"/>
    </source>
</evidence>
<evidence type="ECO:0000256" key="3">
    <source>
        <dbReference type="ARBA" id="ARBA00022490"/>
    </source>
</evidence>
<dbReference type="InterPro" id="IPR004516">
    <property type="entry name" value="HisRS/HisZ"/>
</dbReference>
<evidence type="ECO:0000256" key="7">
    <source>
        <dbReference type="ARBA" id="ARBA00022917"/>
    </source>
</evidence>
<evidence type="ECO:0000256" key="10">
    <source>
        <dbReference type="HAMAP-Rule" id="MF_00127"/>
    </source>
</evidence>
<comment type="subcellular location">
    <subcellularLocation>
        <location evidence="10">Cytoplasm</location>
    </subcellularLocation>
</comment>
<dbReference type="PIRSF" id="PIRSF001549">
    <property type="entry name" value="His-tRNA_synth"/>
    <property type="match status" value="1"/>
</dbReference>
<dbReference type="PANTHER" id="PTHR43707:SF1">
    <property type="entry name" value="HISTIDINE--TRNA LIGASE, MITOCHONDRIAL-RELATED"/>
    <property type="match status" value="1"/>
</dbReference>
<accession>A0ABP8H7T3</accession>
<feature type="domain" description="Aminoacyl-transfer RNA synthetases class-II family profile" evidence="11">
    <location>
        <begin position="1"/>
        <end position="329"/>
    </location>
</feature>
<proteinExistence type="inferred from homology"/>
<comment type="similarity">
    <text evidence="1 10">Belongs to the class-II aminoacyl-tRNA synthetase family.</text>
</comment>
<evidence type="ECO:0000256" key="8">
    <source>
        <dbReference type="ARBA" id="ARBA00023146"/>
    </source>
</evidence>
<dbReference type="Gene3D" id="3.40.50.800">
    <property type="entry name" value="Anticodon-binding domain"/>
    <property type="match status" value="1"/>
</dbReference>
<comment type="catalytic activity">
    <reaction evidence="9 10">
        <text>tRNA(His) + L-histidine + ATP = L-histidyl-tRNA(His) + AMP + diphosphate + H(+)</text>
        <dbReference type="Rhea" id="RHEA:17313"/>
        <dbReference type="Rhea" id="RHEA-COMP:9665"/>
        <dbReference type="Rhea" id="RHEA-COMP:9689"/>
        <dbReference type="ChEBI" id="CHEBI:15378"/>
        <dbReference type="ChEBI" id="CHEBI:30616"/>
        <dbReference type="ChEBI" id="CHEBI:33019"/>
        <dbReference type="ChEBI" id="CHEBI:57595"/>
        <dbReference type="ChEBI" id="CHEBI:78442"/>
        <dbReference type="ChEBI" id="CHEBI:78527"/>
        <dbReference type="ChEBI" id="CHEBI:456215"/>
        <dbReference type="EC" id="6.1.1.21"/>
    </reaction>
</comment>
<name>A0ABP8H7T3_9BURK</name>
<evidence type="ECO:0000313" key="13">
    <source>
        <dbReference type="Proteomes" id="UP001501671"/>
    </source>
</evidence>
<dbReference type="InterPro" id="IPR006195">
    <property type="entry name" value="aa-tRNA-synth_II"/>
</dbReference>
<dbReference type="NCBIfam" id="TIGR00442">
    <property type="entry name" value="hisS"/>
    <property type="match status" value="1"/>
</dbReference>
<evidence type="ECO:0000256" key="2">
    <source>
        <dbReference type="ARBA" id="ARBA00011738"/>
    </source>
</evidence>
<dbReference type="InterPro" id="IPR045864">
    <property type="entry name" value="aa-tRNA-synth_II/BPL/LPL"/>
</dbReference>
<dbReference type="Pfam" id="PF03129">
    <property type="entry name" value="HGTP_anticodon"/>
    <property type="match status" value="1"/>
</dbReference>
<dbReference type="EC" id="6.1.1.21" evidence="10"/>
<evidence type="ECO:0000256" key="6">
    <source>
        <dbReference type="ARBA" id="ARBA00022840"/>
    </source>
</evidence>
<evidence type="ECO:0000256" key="4">
    <source>
        <dbReference type="ARBA" id="ARBA00022598"/>
    </source>
</evidence>
<dbReference type="Gene3D" id="3.30.930.10">
    <property type="entry name" value="Bira Bifunctional Protein, Domain 2"/>
    <property type="match status" value="1"/>
</dbReference>
<comment type="subunit">
    <text evidence="2 10">Homodimer.</text>
</comment>
<keyword evidence="6 10" id="KW-0067">ATP-binding</keyword>
<protein>
    <recommendedName>
        <fullName evidence="10">Histidine--tRNA ligase</fullName>
        <ecNumber evidence="10">6.1.1.21</ecNumber>
    </recommendedName>
    <alternativeName>
        <fullName evidence="10">Histidyl-tRNA synthetase</fullName>
        <shortName evidence="10">HisRS</shortName>
    </alternativeName>
</protein>
<dbReference type="GO" id="GO:0016874">
    <property type="term" value="F:ligase activity"/>
    <property type="evidence" value="ECO:0007669"/>
    <property type="project" value="UniProtKB-KW"/>
</dbReference>
<dbReference type="InterPro" id="IPR033656">
    <property type="entry name" value="HisRS_anticodon"/>
</dbReference>
<dbReference type="PROSITE" id="PS50862">
    <property type="entry name" value="AA_TRNA_LIGASE_II"/>
    <property type="match status" value="1"/>
</dbReference>
<dbReference type="InterPro" id="IPR036621">
    <property type="entry name" value="Anticodon-bd_dom_sf"/>
</dbReference>
<dbReference type="RefSeq" id="WP_345250559.1">
    <property type="nucleotide sequence ID" value="NZ_BAABFO010000013.1"/>
</dbReference>
<evidence type="ECO:0000256" key="1">
    <source>
        <dbReference type="ARBA" id="ARBA00008226"/>
    </source>
</evidence>
<dbReference type="SUPFAM" id="SSF52954">
    <property type="entry name" value="Class II aaRS ABD-related"/>
    <property type="match status" value="1"/>
</dbReference>
<keyword evidence="3 10" id="KW-0963">Cytoplasm</keyword>
<keyword evidence="4 10" id="KW-0436">Ligase</keyword>
<keyword evidence="13" id="KW-1185">Reference proteome</keyword>
<keyword evidence="7 10" id="KW-0648">Protein biosynthesis</keyword>
<organism evidence="12 13">
    <name type="scientific">Pigmentiphaga soli</name>
    <dbReference type="NCBI Taxonomy" id="1007095"/>
    <lineage>
        <taxon>Bacteria</taxon>
        <taxon>Pseudomonadati</taxon>
        <taxon>Pseudomonadota</taxon>
        <taxon>Betaproteobacteria</taxon>
        <taxon>Burkholderiales</taxon>
        <taxon>Alcaligenaceae</taxon>
        <taxon>Pigmentiphaga</taxon>
    </lineage>
</organism>
<evidence type="ECO:0000256" key="5">
    <source>
        <dbReference type="ARBA" id="ARBA00022741"/>
    </source>
</evidence>
<keyword evidence="5 10" id="KW-0547">Nucleotide-binding</keyword>
<dbReference type="HAMAP" id="MF_00127">
    <property type="entry name" value="His_tRNA_synth"/>
    <property type="match status" value="1"/>
</dbReference>
<dbReference type="InterPro" id="IPR004154">
    <property type="entry name" value="Anticodon-bd"/>
</dbReference>
<dbReference type="SUPFAM" id="SSF55681">
    <property type="entry name" value="Class II aaRS and biotin synthetases"/>
    <property type="match status" value="1"/>
</dbReference>
<gene>
    <name evidence="10 12" type="primary">hisS</name>
    <name evidence="12" type="ORF">GCM10023144_28970</name>
</gene>
<sequence length="432" mass="47808">MADTFQKLAAIRGMNDVLPGDAARWERLESLVRDWLRSYGYRNLRTPVLEYTRLFTRGIGEVTDIVEKEMYSFTDSLNGDSLTMRPEFTAGIVRATIEHSLIYDRPQRVFAIGPVFRHERPQRGRYRQFHQIDVEALGFAGPDIDAELILMLARLWKILGLTDIRLELNSLGSAEERLAHREALIAYLEGFKDQLDEDGQRRLYTNPLRVLDTKNPALQQIADDAPRLLDFLGEASRAHFDGVRRRLDDAGIAYRINPRLVRGLDYYNLTVFEWVTDRLGAQGTVCGGGRYDGLIQLLGGKPAPAVGFAIGMERLLDLWTQAAEQEAEPECDVYVVHQGEAASLRAAAVAETLRDAGLDVVLHCGAGKFGAQMKRADASGAAFAVILGDDEIAAGQATVKDLRQAAQPGADNQRRLPFDGLAEALVDALAAG</sequence>
<dbReference type="CDD" id="cd00859">
    <property type="entry name" value="HisRS_anticodon"/>
    <property type="match status" value="1"/>
</dbReference>
<comment type="caution">
    <text evidence="12">The sequence shown here is derived from an EMBL/GenBank/DDBJ whole genome shotgun (WGS) entry which is preliminary data.</text>
</comment>
<dbReference type="CDD" id="cd00773">
    <property type="entry name" value="HisRS-like_core"/>
    <property type="match status" value="1"/>
</dbReference>
<dbReference type="InterPro" id="IPR041715">
    <property type="entry name" value="HisRS-like_core"/>
</dbReference>
<reference evidence="13" key="1">
    <citation type="journal article" date="2019" name="Int. J. Syst. Evol. Microbiol.">
        <title>The Global Catalogue of Microorganisms (GCM) 10K type strain sequencing project: providing services to taxonomists for standard genome sequencing and annotation.</title>
        <authorList>
            <consortium name="The Broad Institute Genomics Platform"/>
            <consortium name="The Broad Institute Genome Sequencing Center for Infectious Disease"/>
            <person name="Wu L."/>
            <person name="Ma J."/>
        </authorList>
    </citation>
    <scope>NUCLEOTIDE SEQUENCE [LARGE SCALE GENOMIC DNA]</scope>
    <source>
        <strain evidence="13">JCM 17666</strain>
    </source>
</reference>
<dbReference type="PANTHER" id="PTHR43707">
    <property type="entry name" value="HISTIDYL-TRNA SYNTHETASE"/>
    <property type="match status" value="1"/>
</dbReference>
<evidence type="ECO:0000313" key="12">
    <source>
        <dbReference type="EMBL" id="GAA4335529.1"/>
    </source>
</evidence>
<dbReference type="Proteomes" id="UP001501671">
    <property type="component" value="Unassembled WGS sequence"/>
</dbReference>
<dbReference type="Pfam" id="PF13393">
    <property type="entry name" value="tRNA-synt_His"/>
    <property type="match status" value="1"/>
</dbReference>
<keyword evidence="8 10" id="KW-0030">Aminoacyl-tRNA synthetase</keyword>